<keyword evidence="11 14" id="KW-1133">Transmembrane helix</keyword>
<evidence type="ECO:0000256" key="3">
    <source>
        <dbReference type="ARBA" id="ARBA00012438"/>
    </source>
</evidence>
<dbReference type="InterPro" id="IPR005467">
    <property type="entry name" value="His_kinase_dom"/>
</dbReference>
<evidence type="ECO:0000256" key="1">
    <source>
        <dbReference type="ARBA" id="ARBA00000085"/>
    </source>
</evidence>
<dbReference type="SUPFAM" id="SSF103190">
    <property type="entry name" value="Sensory domain-like"/>
    <property type="match status" value="1"/>
</dbReference>
<dbReference type="EC" id="2.7.13.3" evidence="3"/>
<keyword evidence="12" id="KW-0902">Two-component regulatory system</keyword>
<dbReference type="PANTHER" id="PTHR43065:SF46">
    <property type="entry name" value="C4-DICARBOXYLATE TRANSPORT SENSOR PROTEIN DCTB"/>
    <property type="match status" value="1"/>
</dbReference>
<evidence type="ECO:0000256" key="4">
    <source>
        <dbReference type="ARBA" id="ARBA00022475"/>
    </source>
</evidence>
<evidence type="ECO:0000256" key="14">
    <source>
        <dbReference type="SAM" id="Phobius"/>
    </source>
</evidence>
<dbReference type="CDD" id="cd00082">
    <property type="entry name" value="HisKA"/>
    <property type="match status" value="1"/>
</dbReference>
<evidence type="ECO:0000256" key="5">
    <source>
        <dbReference type="ARBA" id="ARBA00022553"/>
    </source>
</evidence>
<evidence type="ECO:0000256" key="7">
    <source>
        <dbReference type="ARBA" id="ARBA00022692"/>
    </source>
</evidence>
<dbReference type="EMBL" id="CP123584">
    <property type="protein sequence ID" value="WZK87728.1"/>
    <property type="molecule type" value="Genomic_DNA"/>
</dbReference>
<keyword evidence="7 14" id="KW-0812">Transmembrane</keyword>
<dbReference type="CDD" id="cd18773">
    <property type="entry name" value="PDC1_HK_sensor"/>
    <property type="match status" value="1"/>
</dbReference>
<dbReference type="PIRSF" id="PIRSF036431">
    <property type="entry name" value="STHK_DctB"/>
    <property type="match status" value="1"/>
</dbReference>
<dbReference type="PANTHER" id="PTHR43065">
    <property type="entry name" value="SENSOR HISTIDINE KINASE"/>
    <property type="match status" value="1"/>
</dbReference>
<comment type="subcellular location">
    <subcellularLocation>
        <location evidence="2">Cell membrane</location>
        <topology evidence="2">Multi-pass membrane protein</topology>
    </subcellularLocation>
</comment>
<dbReference type="InterPro" id="IPR017055">
    <property type="entry name" value="Sig_transdc_His_kinase_DctB"/>
</dbReference>
<dbReference type="GO" id="GO:0005524">
    <property type="term" value="F:ATP binding"/>
    <property type="evidence" value="ECO:0007669"/>
    <property type="project" value="UniProtKB-KW"/>
</dbReference>
<feature type="domain" description="Histidine kinase" evidence="15">
    <location>
        <begin position="367"/>
        <end position="579"/>
    </location>
</feature>
<keyword evidence="4" id="KW-1003">Cell membrane</keyword>
<evidence type="ECO:0000256" key="8">
    <source>
        <dbReference type="ARBA" id="ARBA00022741"/>
    </source>
</evidence>
<evidence type="ECO:0000256" key="6">
    <source>
        <dbReference type="ARBA" id="ARBA00022679"/>
    </source>
</evidence>
<keyword evidence="6" id="KW-0808">Transferase</keyword>
<dbReference type="InterPro" id="IPR003594">
    <property type="entry name" value="HATPase_dom"/>
</dbReference>
<evidence type="ECO:0000256" key="9">
    <source>
        <dbReference type="ARBA" id="ARBA00022777"/>
    </source>
</evidence>
<feature type="coiled-coil region" evidence="13">
    <location>
        <begin position="324"/>
        <end position="358"/>
    </location>
</feature>
<feature type="transmembrane region" description="Helical" evidence="14">
    <location>
        <begin position="12"/>
        <end position="31"/>
    </location>
</feature>
<feature type="transmembrane region" description="Helical" evidence="14">
    <location>
        <begin position="278"/>
        <end position="298"/>
    </location>
</feature>
<dbReference type="Pfam" id="PF02518">
    <property type="entry name" value="HATPase_c"/>
    <property type="match status" value="1"/>
</dbReference>
<dbReference type="SUPFAM" id="SSF55874">
    <property type="entry name" value="ATPase domain of HSP90 chaperone/DNA topoisomerase II/histidine kinase"/>
    <property type="match status" value="1"/>
</dbReference>
<keyword evidence="10 16" id="KW-0067">ATP-binding</keyword>
<dbReference type="PRINTS" id="PR00344">
    <property type="entry name" value="BCTRLSENSOR"/>
</dbReference>
<keyword evidence="13" id="KW-0175">Coiled coil</keyword>
<keyword evidence="8" id="KW-0547">Nucleotide-binding</keyword>
<evidence type="ECO:0000256" key="10">
    <source>
        <dbReference type="ARBA" id="ARBA00022840"/>
    </source>
</evidence>
<evidence type="ECO:0000259" key="15">
    <source>
        <dbReference type="PROSITE" id="PS50109"/>
    </source>
</evidence>
<dbReference type="PROSITE" id="PS50109">
    <property type="entry name" value="HIS_KIN"/>
    <property type="match status" value="1"/>
</dbReference>
<dbReference type="InterPro" id="IPR003661">
    <property type="entry name" value="HisK_dim/P_dom"/>
</dbReference>
<evidence type="ECO:0000313" key="17">
    <source>
        <dbReference type="Proteomes" id="UP001623232"/>
    </source>
</evidence>
<keyword evidence="5" id="KW-0597">Phosphoprotein</keyword>
<dbReference type="SUPFAM" id="SSF47384">
    <property type="entry name" value="Homodimeric domain of signal transducing histidine kinase"/>
    <property type="match status" value="1"/>
</dbReference>
<dbReference type="Gene3D" id="1.10.287.130">
    <property type="match status" value="1"/>
</dbReference>
<dbReference type="RefSeq" id="WP_406645031.1">
    <property type="nucleotide sequence ID" value="NZ_CP123584.1"/>
</dbReference>
<comment type="catalytic activity">
    <reaction evidence="1">
        <text>ATP + protein L-histidine = ADP + protein N-phospho-L-histidine.</text>
        <dbReference type="EC" id="2.7.13.3"/>
    </reaction>
</comment>
<evidence type="ECO:0000256" key="11">
    <source>
        <dbReference type="ARBA" id="ARBA00022989"/>
    </source>
</evidence>
<keyword evidence="14" id="KW-0472">Membrane</keyword>
<organism evidence="16 17">
    <name type="scientific">Aliisedimentitalea scapharcae</name>
    <dbReference type="NCBI Taxonomy" id="1524259"/>
    <lineage>
        <taxon>Bacteria</taxon>
        <taxon>Pseudomonadati</taxon>
        <taxon>Pseudomonadota</taxon>
        <taxon>Alphaproteobacteria</taxon>
        <taxon>Rhodobacterales</taxon>
        <taxon>Roseobacteraceae</taxon>
        <taxon>Aliisedimentitalea</taxon>
    </lineage>
</organism>
<dbReference type="Gene3D" id="3.30.450.20">
    <property type="entry name" value="PAS domain"/>
    <property type="match status" value="1"/>
</dbReference>
<proteinExistence type="predicted"/>
<protein>
    <recommendedName>
        <fullName evidence="3">histidine kinase</fullName>
        <ecNumber evidence="3">2.7.13.3</ecNumber>
    </recommendedName>
</protein>
<gene>
    <name evidence="16" type="ORF">QEZ52_14075</name>
</gene>
<dbReference type="InterPro" id="IPR036097">
    <property type="entry name" value="HisK_dim/P_sf"/>
</dbReference>
<dbReference type="Proteomes" id="UP001623232">
    <property type="component" value="Chromosome"/>
</dbReference>
<keyword evidence="9" id="KW-0418">Kinase</keyword>
<dbReference type="SMART" id="SM00387">
    <property type="entry name" value="HATPase_c"/>
    <property type="match status" value="1"/>
</dbReference>
<dbReference type="InterPro" id="IPR004358">
    <property type="entry name" value="Sig_transdc_His_kin-like_C"/>
</dbReference>
<dbReference type="InterPro" id="IPR036890">
    <property type="entry name" value="HATPase_C_sf"/>
</dbReference>
<dbReference type="Gene3D" id="3.30.565.10">
    <property type="entry name" value="Histidine kinase-like ATPase, C-terminal domain"/>
    <property type="match status" value="1"/>
</dbReference>
<evidence type="ECO:0000256" key="13">
    <source>
        <dbReference type="SAM" id="Coils"/>
    </source>
</evidence>
<accession>A0ABZ2XNR6</accession>
<dbReference type="SMART" id="SM00388">
    <property type="entry name" value="HisKA"/>
    <property type="match status" value="1"/>
</dbReference>
<evidence type="ECO:0000256" key="12">
    <source>
        <dbReference type="ARBA" id="ARBA00023012"/>
    </source>
</evidence>
<reference evidence="16 17" key="1">
    <citation type="submission" date="2023-04" db="EMBL/GenBank/DDBJ databases">
        <title>Complete genome sequence of Alisedimentitalea scapharcae.</title>
        <authorList>
            <person name="Rong J.-C."/>
            <person name="Yi M.-L."/>
            <person name="Zhao Q."/>
        </authorList>
    </citation>
    <scope>NUCLEOTIDE SEQUENCE [LARGE SCALE GENOMIC DNA]</scope>
    <source>
        <strain evidence="16 17">KCTC 42119</strain>
    </source>
</reference>
<evidence type="ECO:0000313" key="16">
    <source>
        <dbReference type="EMBL" id="WZK87728.1"/>
    </source>
</evidence>
<keyword evidence="17" id="KW-1185">Reference proteome</keyword>
<sequence length="584" mass="63085">MTDFRWHRRWIVLGFALIMAGITGAVWSYGYRQALDQLALQAEADLALASDRLSTQLQVYQELAVLMADHPGLQGLQDDVARRATAQALLVEVADKTGALDVAFANAQGRVLVAAQQVSGADVSRSIAFQRAMHGALGSEHGIFGSPGRRAYVYASPVFEPDGAVRGVVVVTADVEDVEQTWRGSLPAVFFTDDRNEVFISNRSELLFWHRPQAGGGLVPGDGEPPEFRAWRVGGHEIWQLGWGPYLPRTGLHQAVDLPVIGMVGEILVDVAPARRIAWLQAAALGAVFLAFGAMLYMTTERRRALAEVNAALEGRVHERTRALSVANEQLRREIGERREAEAALKQAQAELVQAGKLSALGQMSAGISHELNQPLMAIQQFADNGMAFMQRGKTGKAGENLGRISEMAARMARIIKNLRAFARNESEPMGKVDLVQVIATATELTEARLRSDAVTLEWTPPMGPVFAWGGDVRLVQVFVNLINNAADAMVGRADKRISVTLDTGDRLSVTVRDTGPGIADPEKIFEPFYTTRAVGSSEGMGLGLSISYGLVQSFGGKIGGVNAPGGGAVFTVELEYWSEEKAA</sequence>
<dbReference type="Pfam" id="PF00512">
    <property type="entry name" value="HisKA"/>
    <property type="match status" value="1"/>
</dbReference>
<name>A0ABZ2XNR6_9RHOB</name>
<dbReference type="InterPro" id="IPR029151">
    <property type="entry name" value="Sensor-like_sf"/>
</dbReference>
<evidence type="ECO:0000256" key="2">
    <source>
        <dbReference type="ARBA" id="ARBA00004651"/>
    </source>
</evidence>